<keyword evidence="3" id="KW-0378">Hydrolase</keyword>
<comment type="caution">
    <text evidence="3">The sequence shown here is derived from an EMBL/GenBank/DDBJ whole genome shotgun (WGS) entry which is preliminary data.</text>
</comment>
<protein>
    <submittedName>
        <fullName evidence="3">Putative TIM-barrel fold metal-dependent hydrolase</fullName>
    </submittedName>
</protein>
<gene>
    <name evidence="3" type="ORF">HDA44_007056</name>
</gene>
<dbReference type="InterPro" id="IPR032466">
    <property type="entry name" value="Metal_Hydrolase"/>
</dbReference>
<accession>A0A841E3Y6</accession>
<evidence type="ECO:0000259" key="2">
    <source>
        <dbReference type="Pfam" id="PF04909"/>
    </source>
</evidence>
<evidence type="ECO:0000313" key="3">
    <source>
        <dbReference type="EMBL" id="MBB5983715.1"/>
    </source>
</evidence>
<name>A0A841E3Y6_9ACTN</name>
<evidence type="ECO:0000313" key="4">
    <source>
        <dbReference type="Proteomes" id="UP000558997"/>
    </source>
</evidence>
<dbReference type="Gene3D" id="3.20.20.140">
    <property type="entry name" value="Metal-dependent hydrolases"/>
    <property type="match status" value="1"/>
</dbReference>
<dbReference type="Pfam" id="PF04909">
    <property type="entry name" value="Amidohydro_2"/>
    <property type="match status" value="1"/>
</dbReference>
<keyword evidence="1" id="KW-0456">Lyase</keyword>
<dbReference type="RefSeq" id="WP_184841928.1">
    <property type="nucleotide sequence ID" value="NZ_BAAAVN010000012.1"/>
</dbReference>
<dbReference type="Proteomes" id="UP000558997">
    <property type="component" value="Unassembled WGS sequence"/>
</dbReference>
<proteinExistence type="predicted"/>
<dbReference type="PANTHER" id="PTHR21240:SF19">
    <property type="entry name" value="CATALYTIC_ HYDROLASE"/>
    <property type="match status" value="1"/>
</dbReference>
<dbReference type="PANTHER" id="PTHR21240">
    <property type="entry name" value="2-AMINO-3-CARBOXYLMUCONATE-6-SEMIALDEHYDE DECARBOXYLASE"/>
    <property type="match status" value="1"/>
</dbReference>
<dbReference type="AlphaFoldDB" id="A0A841E3Y6"/>
<evidence type="ECO:0000256" key="1">
    <source>
        <dbReference type="ARBA" id="ARBA00023239"/>
    </source>
</evidence>
<dbReference type="GO" id="GO:0016831">
    <property type="term" value="F:carboxy-lyase activity"/>
    <property type="evidence" value="ECO:0007669"/>
    <property type="project" value="InterPro"/>
</dbReference>
<dbReference type="EMBL" id="JACHNF010000001">
    <property type="protein sequence ID" value="MBB5983715.1"/>
    <property type="molecule type" value="Genomic_DNA"/>
</dbReference>
<dbReference type="SUPFAM" id="SSF51556">
    <property type="entry name" value="Metallo-dependent hydrolases"/>
    <property type="match status" value="1"/>
</dbReference>
<reference evidence="3 4" key="1">
    <citation type="submission" date="2020-08" db="EMBL/GenBank/DDBJ databases">
        <title>Sequencing the genomes of 1000 actinobacteria strains.</title>
        <authorList>
            <person name="Klenk H.-P."/>
        </authorList>
    </citation>
    <scope>NUCLEOTIDE SEQUENCE [LARGE SCALE GENOMIC DNA]</scope>
    <source>
        <strain evidence="3 4">DSM 17294</strain>
    </source>
</reference>
<keyword evidence="4" id="KW-1185">Reference proteome</keyword>
<organism evidence="3 4">
    <name type="scientific">Kribbella solani</name>
    <dbReference type="NCBI Taxonomy" id="236067"/>
    <lineage>
        <taxon>Bacteria</taxon>
        <taxon>Bacillati</taxon>
        <taxon>Actinomycetota</taxon>
        <taxon>Actinomycetes</taxon>
        <taxon>Propionibacteriales</taxon>
        <taxon>Kribbellaceae</taxon>
        <taxon>Kribbella</taxon>
    </lineage>
</organism>
<dbReference type="InterPro" id="IPR032465">
    <property type="entry name" value="ACMSD"/>
</dbReference>
<dbReference type="GO" id="GO:0016787">
    <property type="term" value="F:hydrolase activity"/>
    <property type="evidence" value="ECO:0007669"/>
    <property type="project" value="UniProtKB-KW"/>
</dbReference>
<dbReference type="InterPro" id="IPR006680">
    <property type="entry name" value="Amidohydro-rel"/>
</dbReference>
<dbReference type="CDD" id="cd01292">
    <property type="entry name" value="metallo-dependent_hydrolases"/>
    <property type="match status" value="1"/>
</dbReference>
<feature type="domain" description="Amidohydrolase-related" evidence="2">
    <location>
        <begin position="51"/>
        <end position="282"/>
    </location>
</feature>
<sequence>MELIDARVRLPFELRAKVRGSSPALLHEQYDRILDLSAKSEAGTLAAMFGELDDTGIARAVIHAEYEDDADAAQLNDAVAGLVAQHPDRFAGVGTIMLPPASPGAAARQVDAIAALGLAGVNIQPAFFGMDIDDRRLYPAYARAEELGLVVALHTGINYSRMHPIRHERAELLDQVACDFPQLRLMACHGGWPWVAEYCAVARRHPTVYLEFGGLSPKYVGRPGSGWDVLMSFLPRVLVDQVLFGTDWPVMPIDRVLHEWQEIGLETPVLERLLGANARDLFWTKDA</sequence>